<dbReference type="InterPro" id="IPR007422">
    <property type="entry name" value="Peptidase_Prp"/>
</dbReference>
<dbReference type="EMBL" id="JAXOGL010000004">
    <property type="protein sequence ID" value="MDZ5597279.1"/>
    <property type="molecule type" value="Genomic_DNA"/>
</dbReference>
<dbReference type="EMBL" id="JARQBI010000001">
    <property type="protein sequence ID" value="MDT2795797.1"/>
    <property type="molecule type" value="Genomic_DNA"/>
</dbReference>
<comment type="similarity">
    <text evidence="5">Belongs to the Prp family.</text>
</comment>
<reference evidence="9 16" key="5">
    <citation type="submission" date="2020-04" db="EMBL/GenBank/DDBJ databases">
        <authorList>
            <person name="Hitch T.C.A."/>
            <person name="Wylensek D."/>
            <person name="Clavel T."/>
        </authorList>
    </citation>
    <scope>NUCLEOTIDE SEQUENCE [LARGE SCALE GENOMIC DNA]</scope>
    <source>
        <strain evidence="9 16">WCA-380-WT-3C</strain>
    </source>
</reference>
<evidence type="ECO:0000256" key="6">
    <source>
        <dbReference type="ARBA" id="ARBA00044538"/>
    </source>
</evidence>
<evidence type="ECO:0000313" key="9">
    <source>
        <dbReference type="EMBL" id="NME49304.1"/>
    </source>
</evidence>
<dbReference type="Proteomes" id="UP001290582">
    <property type="component" value="Unassembled WGS sequence"/>
</dbReference>
<reference evidence="10" key="4">
    <citation type="journal article" date="2018" name="BMC Genomics">
        <title>Whole genome sequencing and function prediction of 133 gut anaerobes isolated from chicken caecum in pure cultures.</title>
        <authorList>
            <person name="Medvecky M."/>
            <person name="Cejkova D."/>
            <person name="Polansky O."/>
            <person name="Karasova D."/>
            <person name="Kubasova T."/>
            <person name="Cizek A."/>
            <person name="Rychlik I."/>
        </authorList>
    </citation>
    <scope>NUCLEOTIDE SEQUENCE</scope>
    <source>
        <strain evidence="10">An144</strain>
    </source>
</reference>
<evidence type="ECO:0000313" key="12">
    <source>
        <dbReference type="EMBL" id="RBR29571.1"/>
    </source>
</evidence>
<proteinExistence type="inferred from homology"/>
<dbReference type="Proteomes" id="UP000588071">
    <property type="component" value="Unassembled WGS sequence"/>
</dbReference>
<dbReference type="AlphaFoldDB" id="A0A0H2QHM2"/>
<evidence type="ECO:0000313" key="16">
    <source>
        <dbReference type="Proteomes" id="UP000588071"/>
    </source>
</evidence>
<dbReference type="Proteomes" id="UP000196074">
    <property type="component" value="Unassembled WGS sequence"/>
</dbReference>
<dbReference type="EMBL" id="NIBL01000001">
    <property type="protein sequence ID" value="OUZ18628.1"/>
    <property type="molecule type" value="Genomic_DNA"/>
</dbReference>
<dbReference type="GO" id="GO:0008234">
    <property type="term" value="F:cysteine-type peptidase activity"/>
    <property type="evidence" value="ECO:0007669"/>
    <property type="project" value="UniProtKB-KW"/>
</dbReference>
<dbReference type="GO" id="GO:0042254">
    <property type="term" value="P:ribosome biogenesis"/>
    <property type="evidence" value="ECO:0007669"/>
    <property type="project" value="UniProtKB-KW"/>
</dbReference>
<reference evidence="7" key="6">
    <citation type="submission" date="2023-03" db="EMBL/GenBank/DDBJ databases">
        <authorList>
            <person name="Shen W."/>
            <person name="Cai J."/>
        </authorList>
    </citation>
    <scope>NUCLEOTIDE SEQUENCE</scope>
    <source>
        <strain evidence="7">B245-2</strain>
    </source>
</reference>
<dbReference type="GeneID" id="60872217"/>
<dbReference type="Proteomes" id="UP001255696">
    <property type="component" value="Unassembled WGS sequence"/>
</dbReference>
<dbReference type="PANTHER" id="PTHR39178">
    <property type="entry name" value="HYPOTHETICAL RIBOSOME-ASSOCIATED PROTEIN"/>
    <property type="match status" value="1"/>
</dbReference>
<name>A0A0H2QHM2_9ENTE</name>
<evidence type="ECO:0000313" key="7">
    <source>
        <dbReference type="EMBL" id="MDT2795797.1"/>
    </source>
</evidence>
<reference evidence="13" key="2">
    <citation type="submission" date="2017-04" db="EMBL/GenBank/DDBJ databases">
        <title>Function of individual gut microbiota members based on whole genome sequencing of pure cultures obtained from chicken caecum.</title>
        <authorList>
            <person name="Medvecky M."/>
            <person name="Cejkova D."/>
            <person name="Polansky O."/>
            <person name="Karasova D."/>
            <person name="Kubasova T."/>
            <person name="Cizek A."/>
            <person name="Rychlik I."/>
        </authorList>
    </citation>
    <scope>NUCLEOTIDE SEQUENCE [LARGE SCALE GENOMIC DNA]</scope>
    <source>
        <strain evidence="13">An144</strain>
    </source>
</reference>
<dbReference type="Pfam" id="PF04327">
    <property type="entry name" value="Peptidase_Prp"/>
    <property type="match status" value="1"/>
</dbReference>
<dbReference type="GO" id="GO:0006508">
    <property type="term" value="P:proteolysis"/>
    <property type="evidence" value="ECO:0007669"/>
    <property type="project" value="UniProtKB-KW"/>
</dbReference>
<evidence type="ECO:0000313" key="10">
    <source>
        <dbReference type="EMBL" id="OUQ11058.1"/>
    </source>
</evidence>
<dbReference type="EMBL" id="LEOY01000008">
    <property type="protein sequence ID" value="RBR29571.1"/>
    <property type="molecule type" value="Genomic_DNA"/>
</dbReference>
<gene>
    <name evidence="11" type="ORF">A5869_000269</name>
    <name evidence="10" type="ORF">B5E88_03740</name>
    <name evidence="12" type="ORF">EB18_01357</name>
    <name evidence="9" type="ORF">HF857_03385</name>
    <name evidence="7" type="ORF">P7H47_00725</name>
    <name evidence="8" type="ORF">U1294_03425</name>
</gene>
<protein>
    <recommendedName>
        <fullName evidence="6">Ribosomal processing cysteine protease Prp</fullName>
    </recommendedName>
</protein>
<reference evidence="11 14" key="3">
    <citation type="submission" date="2017-05" db="EMBL/GenBank/DDBJ databases">
        <title>The Genome Sequence of Enterococcus faecium 2D5_DIV0622.</title>
        <authorList>
            <consortium name="The Broad Institute Genomics Platform"/>
            <consortium name="The Broad Institute Genomic Center for Infectious Diseases"/>
            <person name="Earl A."/>
            <person name="Manson A."/>
            <person name="Schwartman J."/>
            <person name="Gilmore M."/>
            <person name="Abouelleil A."/>
            <person name="Cao P."/>
            <person name="Chapman S."/>
            <person name="Cusick C."/>
            <person name="Shea T."/>
            <person name="Young S."/>
            <person name="Neafsey D."/>
            <person name="Nusbaum C."/>
            <person name="Birren B."/>
        </authorList>
    </citation>
    <scope>NUCLEOTIDE SEQUENCE [LARGE SCALE GENOMIC DNA]</scope>
    <source>
        <strain evidence="11 14">2D5_DIV0622</strain>
    </source>
</reference>
<evidence type="ECO:0000256" key="5">
    <source>
        <dbReference type="ARBA" id="ARBA00044503"/>
    </source>
</evidence>
<evidence type="ECO:0000256" key="4">
    <source>
        <dbReference type="ARBA" id="ARBA00022807"/>
    </source>
</evidence>
<dbReference type="Proteomes" id="UP000196503">
    <property type="component" value="Unassembled WGS sequence"/>
</dbReference>
<dbReference type="PANTHER" id="PTHR39178:SF1">
    <property type="entry name" value="RIBOSOMAL-PROCESSING CYSTEINE PROTEASE PRP"/>
    <property type="match status" value="1"/>
</dbReference>
<keyword evidence="1" id="KW-0690">Ribosome biogenesis</keyword>
<evidence type="ECO:0000313" key="17">
    <source>
        <dbReference type="Proteomes" id="UP001290582"/>
    </source>
</evidence>
<dbReference type="Proteomes" id="UP000252800">
    <property type="component" value="Unassembled WGS sequence"/>
</dbReference>
<sequence>MIKGTFYRTESGTIHQFRITGHAGAGEYGEDIVCAAVSALSINAINSVSSLAGIEMQVEADQENGGFLEATISEDLTQEQKNVAQILLESLLLGLESVQEDYQQYIQIKTITNH</sequence>
<accession>A0A0H2QHM2</accession>
<dbReference type="EMBL" id="JABAFV010000004">
    <property type="protein sequence ID" value="NME49304.1"/>
    <property type="molecule type" value="Genomic_DNA"/>
</dbReference>
<dbReference type="Gene3D" id="3.30.70.1490">
    <property type="entry name" value="Cysteine protease Prp"/>
    <property type="match status" value="1"/>
</dbReference>
<evidence type="ECO:0000313" key="8">
    <source>
        <dbReference type="EMBL" id="MDZ5597279.1"/>
    </source>
</evidence>
<evidence type="ECO:0000256" key="2">
    <source>
        <dbReference type="ARBA" id="ARBA00022670"/>
    </source>
</evidence>
<dbReference type="InterPro" id="IPR036764">
    <property type="entry name" value="Peptidase_Prp_sf"/>
</dbReference>
<evidence type="ECO:0000256" key="1">
    <source>
        <dbReference type="ARBA" id="ARBA00022517"/>
    </source>
</evidence>
<organism evidence="8 17">
    <name type="scientific">Enterococcus cecorum</name>
    <dbReference type="NCBI Taxonomy" id="44008"/>
    <lineage>
        <taxon>Bacteria</taxon>
        <taxon>Bacillati</taxon>
        <taxon>Bacillota</taxon>
        <taxon>Bacilli</taxon>
        <taxon>Lactobacillales</taxon>
        <taxon>Enterococcaceae</taxon>
        <taxon>Enterococcus</taxon>
    </lineage>
</organism>
<reference evidence="12 15" key="1">
    <citation type="submission" date="2015-06" db="EMBL/GenBank/DDBJ databases">
        <title>The Genome Sequence of Enterococcus cecorum 170AEA1.</title>
        <authorList>
            <consortium name="The Broad Institute Genomics Platform"/>
            <consortium name="The Broad Institute Genome Sequencing Center for Infectious Disease"/>
            <person name="Earl A.M."/>
            <person name="Van Tyne D."/>
            <person name="Lebreton F."/>
            <person name="Saavedra J.T."/>
            <person name="Gilmore M.S."/>
            <person name="Manson McGuire A."/>
            <person name="Clock S."/>
            <person name="Crupain M."/>
            <person name="Rangan U."/>
            <person name="Young S."/>
            <person name="Abouelleil A."/>
            <person name="Cao P."/>
            <person name="Chapman S.B."/>
            <person name="Griggs A."/>
            <person name="Priest M."/>
            <person name="Shea T."/>
            <person name="Wortman J."/>
            <person name="Nusbaum C."/>
            <person name="Birren B."/>
        </authorList>
    </citation>
    <scope>NUCLEOTIDE SEQUENCE [LARGE SCALE GENOMIC DNA]</scope>
    <source>
        <strain evidence="12 15">170AEA1</strain>
    </source>
</reference>
<dbReference type="SUPFAM" id="SSF118010">
    <property type="entry name" value="TM1457-like"/>
    <property type="match status" value="1"/>
</dbReference>
<dbReference type="RefSeq" id="WP_016251168.1">
    <property type="nucleotide sequence ID" value="NZ_AP035890.1"/>
</dbReference>
<evidence type="ECO:0000256" key="3">
    <source>
        <dbReference type="ARBA" id="ARBA00022801"/>
    </source>
</evidence>
<reference evidence="8" key="7">
    <citation type="submission" date="2023-12" db="EMBL/GenBank/DDBJ databases">
        <title>Molecular genomic analyses of Enterococcus cecorum from sepsis oubreaks in broilers.</title>
        <authorList>
            <person name="Rhoads D."/>
            <person name="Alrubaye A."/>
        </authorList>
    </citation>
    <scope>NUCLEOTIDE SEQUENCE</scope>
    <source>
        <strain evidence="8">1755</strain>
    </source>
</reference>
<keyword evidence="3" id="KW-0378">Hydrolase</keyword>
<dbReference type="CDD" id="cd16332">
    <property type="entry name" value="Prp-like"/>
    <property type="match status" value="1"/>
</dbReference>
<evidence type="ECO:0000313" key="13">
    <source>
        <dbReference type="Proteomes" id="UP000196074"/>
    </source>
</evidence>
<keyword evidence="4" id="KW-0788">Thiol protease</keyword>
<keyword evidence="2 8" id="KW-0645">Protease</keyword>
<evidence type="ECO:0000313" key="15">
    <source>
        <dbReference type="Proteomes" id="UP000252800"/>
    </source>
</evidence>
<dbReference type="EMBL" id="NFLC01000005">
    <property type="protein sequence ID" value="OUQ11058.1"/>
    <property type="molecule type" value="Genomic_DNA"/>
</dbReference>
<comment type="caution">
    <text evidence="8">The sequence shown here is derived from an EMBL/GenBank/DDBJ whole genome shotgun (WGS) entry which is preliminary data.</text>
</comment>
<evidence type="ECO:0000313" key="14">
    <source>
        <dbReference type="Proteomes" id="UP000196503"/>
    </source>
</evidence>
<evidence type="ECO:0000313" key="11">
    <source>
        <dbReference type="EMBL" id="OUZ18628.1"/>
    </source>
</evidence>